<evidence type="ECO:0000256" key="1">
    <source>
        <dbReference type="SAM" id="SignalP"/>
    </source>
</evidence>
<dbReference type="Proteomes" id="UP000704068">
    <property type="component" value="Unassembled WGS sequence"/>
</dbReference>
<feature type="domain" description="Glycine zipper" evidence="2">
    <location>
        <begin position="27"/>
        <end position="66"/>
    </location>
</feature>
<reference evidence="3" key="1">
    <citation type="submission" date="2020-04" db="EMBL/GenBank/DDBJ databases">
        <title>Deep metagenomics examines the oral microbiome during advanced dental caries in children, revealing novel taxa and co-occurrences with host molecules.</title>
        <authorList>
            <person name="Baker J.L."/>
            <person name="Morton J.T."/>
            <person name="Dinis M."/>
            <person name="Alvarez R."/>
            <person name="Tran N.C."/>
            <person name="Knight R."/>
            <person name="Edlund A."/>
        </authorList>
    </citation>
    <scope>NUCLEOTIDE SEQUENCE</scope>
    <source>
        <strain evidence="3">JCVI_34_bin.1</strain>
    </source>
</reference>
<protein>
    <recommendedName>
        <fullName evidence="2">Glycine zipper domain-containing protein</fullName>
    </recommendedName>
</protein>
<evidence type="ECO:0000313" key="3">
    <source>
        <dbReference type="EMBL" id="MBF0970562.1"/>
    </source>
</evidence>
<dbReference type="EMBL" id="JABZGR010000016">
    <property type="protein sequence ID" value="MBF0970562.1"/>
    <property type="molecule type" value="Genomic_DNA"/>
</dbReference>
<gene>
    <name evidence="3" type="ORF">HXK21_05920</name>
</gene>
<comment type="caution">
    <text evidence="3">The sequence shown here is derived from an EMBL/GenBank/DDBJ whole genome shotgun (WGS) entry which is preliminary data.</text>
</comment>
<organism evidence="3 4">
    <name type="scientific">Alloprevotella tannerae</name>
    <dbReference type="NCBI Taxonomy" id="76122"/>
    <lineage>
        <taxon>Bacteria</taxon>
        <taxon>Pseudomonadati</taxon>
        <taxon>Bacteroidota</taxon>
        <taxon>Bacteroidia</taxon>
        <taxon>Bacteroidales</taxon>
        <taxon>Prevotellaceae</taxon>
        <taxon>Alloprevotella</taxon>
    </lineage>
</organism>
<dbReference type="RefSeq" id="WP_303764075.1">
    <property type="nucleotide sequence ID" value="NZ_JABZGR010000016.1"/>
</dbReference>
<proteinExistence type="predicted"/>
<accession>A0A929RWG1</accession>
<keyword evidence="1" id="KW-0732">Signal</keyword>
<dbReference type="Pfam" id="PF13488">
    <property type="entry name" value="Gly-zipper_Omp"/>
    <property type="match status" value="1"/>
</dbReference>
<name>A0A929RWG1_9BACT</name>
<evidence type="ECO:0000259" key="2">
    <source>
        <dbReference type="Pfam" id="PF13488"/>
    </source>
</evidence>
<dbReference type="InterPro" id="IPR039567">
    <property type="entry name" value="Gly-zipper"/>
</dbReference>
<evidence type="ECO:0000313" key="4">
    <source>
        <dbReference type="Proteomes" id="UP000704068"/>
    </source>
</evidence>
<dbReference type="AlphaFoldDB" id="A0A929RWG1"/>
<sequence>MKRGLPIFLSAALLLSACSDRGSAMAGGSLLGSVLGSAVGEIIGGPRGSDLGSIIGGITGAAVGASTVQKKSRDGNCASADQEEDGYTYDRAKVGRAGRSSSSRQAYAYSEWTALDVKNVQIADSTTEVALSPEHPLPLTMDIYNNGNDTLQNVLPILVCDNPQVRISPAVRISSLAPGQGVRYKVILTTKRPLRQKRANFVVYFGKGNKRIKALSFTRRFD</sequence>
<feature type="signal peptide" evidence="1">
    <location>
        <begin position="1"/>
        <end position="26"/>
    </location>
</feature>
<dbReference type="PROSITE" id="PS51257">
    <property type="entry name" value="PROKAR_LIPOPROTEIN"/>
    <property type="match status" value="1"/>
</dbReference>
<feature type="chain" id="PRO_5036930361" description="Glycine zipper domain-containing protein" evidence="1">
    <location>
        <begin position="27"/>
        <end position="222"/>
    </location>
</feature>